<evidence type="ECO:0000313" key="1">
    <source>
        <dbReference type="EMBL" id="GBP84303.1"/>
    </source>
</evidence>
<dbReference type="AlphaFoldDB" id="A0A4C1ZAV2"/>
<gene>
    <name evidence="1" type="ORF">EVAR_103591_1</name>
</gene>
<proteinExistence type="predicted"/>
<comment type="caution">
    <text evidence="1">The sequence shown here is derived from an EMBL/GenBank/DDBJ whole genome shotgun (WGS) entry which is preliminary data.</text>
</comment>
<name>A0A4C1ZAV2_EUMVA</name>
<keyword evidence="2" id="KW-1185">Reference proteome</keyword>
<organism evidence="1 2">
    <name type="scientific">Eumeta variegata</name>
    <name type="common">Bagworm moth</name>
    <name type="synonym">Eumeta japonica</name>
    <dbReference type="NCBI Taxonomy" id="151549"/>
    <lineage>
        <taxon>Eukaryota</taxon>
        <taxon>Metazoa</taxon>
        <taxon>Ecdysozoa</taxon>
        <taxon>Arthropoda</taxon>
        <taxon>Hexapoda</taxon>
        <taxon>Insecta</taxon>
        <taxon>Pterygota</taxon>
        <taxon>Neoptera</taxon>
        <taxon>Endopterygota</taxon>
        <taxon>Lepidoptera</taxon>
        <taxon>Glossata</taxon>
        <taxon>Ditrysia</taxon>
        <taxon>Tineoidea</taxon>
        <taxon>Psychidae</taxon>
        <taxon>Oiketicinae</taxon>
        <taxon>Eumeta</taxon>
    </lineage>
</organism>
<dbReference type="EMBL" id="BGZK01001670">
    <property type="protein sequence ID" value="GBP84303.1"/>
    <property type="molecule type" value="Genomic_DNA"/>
</dbReference>
<dbReference type="OrthoDB" id="10017160at2759"/>
<protein>
    <submittedName>
        <fullName evidence="1">Uncharacterized protein</fullName>
    </submittedName>
</protein>
<dbReference type="Proteomes" id="UP000299102">
    <property type="component" value="Unassembled WGS sequence"/>
</dbReference>
<reference evidence="1 2" key="1">
    <citation type="journal article" date="2019" name="Commun. Biol.">
        <title>The bagworm genome reveals a unique fibroin gene that provides high tensile strength.</title>
        <authorList>
            <person name="Kono N."/>
            <person name="Nakamura H."/>
            <person name="Ohtoshi R."/>
            <person name="Tomita M."/>
            <person name="Numata K."/>
            <person name="Arakawa K."/>
        </authorList>
    </citation>
    <scope>NUCLEOTIDE SEQUENCE [LARGE SCALE GENOMIC DNA]</scope>
</reference>
<accession>A0A4C1ZAV2</accession>
<sequence>MKLHSLLAYNWFDEFKRSHFNLTDDIREGRPSTVTTENNISAVRLMIETAKKVIKQQIPTILDIAPTLHLAISVYFFELRENSFTAIEEVVASYEKPSNAAMC</sequence>
<evidence type="ECO:0000313" key="2">
    <source>
        <dbReference type="Proteomes" id="UP000299102"/>
    </source>
</evidence>